<feature type="compositionally biased region" description="Polar residues" evidence="2">
    <location>
        <begin position="300"/>
        <end position="359"/>
    </location>
</feature>
<feature type="compositionally biased region" description="Low complexity" evidence="2">
    <location>
        <begin position="219"/>
        <end position="299"/>
    </location>
</feature>
<name>A0ABD3FHJ7_9STRA</name>
<evidence type="ECO:0000259" key="4">
    <source>
        <dbReference type="PROSITE" id="PS50842"/>
    </source>
</evidence>
<feature type="chain" id="PRO_5044748692" description="Expansin-like EG45 domain-containing protein" evidence="3">
    <location>
        <begin position="22"/>
        <end position="546"/>
    </location>
</feature>
<feature type="signal peptide" evidence="3">
    <location>
        <begin position="1"/>
        <end position="21"/>
    </location>
</feature>
<dbReference type="PANTHER" id="PTHR31836">
    <property type="match status" value="1"/>
</dbReference>
<dbReference type="InterPro" id="IPR007112">
    <property type="entry name" value="Expansin/allergen_DPBB_dom"/>
</dbReference>
<evidence type="ECO:0000256" key="3">
    <source>
        <dbReference type="SAM" id="SignalP"/>
    </source>
</evidence>
<gene>
    <name evidence="5" type="ORF">V7S43_008643</name>
</gene>
<accession>A0ABD3FHJ7</accession>
<evidence type="ECO:0000313" key="5">
    <source>
        <dbReference type="EMBL" id="KAL3666392.1"/>
    </source>
</evidence>
<evidence type="ECO:0000313" key="6">
    <source>
        <dbReference type="Proteomes" id="UP001632037"/>
    </source>
</evidence>
<feature type="domain" description="Expansin-like EG45" evidence="4">
    <location>
        <begin position="39"/>
        <end position="137"/>
    </location>
</feature>
<protein>
    <recommendedName>
        <fullName evidence="4">Expansin-like EG45 domain-containing protein</fullName>
    </recommendedName>
</protein>
<feature type="compositionally biased region" description="Low complexity" evidence="2">
    <location>
        <begin position="515"/>
        <end position="532"/>
    </location>
</feature>
<dbReference type="AlphaFoldDB" id="A0ABD3FHJ7"/>
<dbReference type="InterPro" id="IPR036908">
    <property type="entry name" value="RlpA-like_sf"/>
</dbReference>
<feature type="region of interest" description="Disordered" evidence="2">
    <location>
        <begin position="210"/>
        <end position="546"/>
    </location>
</feature>
<dbReference type="PANTHER" id="PTHR31836:SF21">
    <property type="entry name" value="EXPANSIN-LIKE PROTEIN 7"/>
    <property type="match status" value="1"/>
</dbReference>
<organism evidence="5 6">
    <name type="scientific">Phytophthora oleae</name>
    <dbReference type="NCBI Taxonomy" id="2107226"/>
    <lineage>
        <taxon>Eukaryota</taxon>
        <taxon>Sar</taxon>
        <taxon>Stramenopiles</taxon>
        <taxon>Oomycota</taxon>
        <taxon>Peronosporomycetes</taxon>
        <taxon>Peronosporales</taxon>
        <taxon>Peronosporaceae</taxon>
        <taxon>Phytophthora</taxon>
    </lineage>
</organism>
<dbReference type="Gene3D" id="2.40.40.10">
    <property type="entry name" value="RlpA-like domain"/>
    <property type="match status" value="1"/>
</dbReference>
<keyword evidence="6" id="KW-1185">Reference proteome</keyword>
<feature type="compositionally biased region" description="Pro residues" evidence="2">
    <location>
        <begin position="392"/>
        <end position="406"/>
    </location>
</feature>
<dbReference type="CDD" id="cd22271">
    <property type="entry name" value="DPBB_EXP_N-like"/>
    <property type="match status" value="1"/>
</dbReference>
<feature type="compositionally biased region" description="Polar residues" evidence="2">
    <location>
        <begin position="432"/>
        <end position="468"/>
    </location>
</feature>
<dbReference type="PROSITE" id="PS50842">
    <property type="entry name" value="EXPANSIN_EG45"/>
    <property type="match status" value="1"/>
</dbReference>
<proteinExistence type="predicted"/>
<dbReference type="SUPFAM" id="SSF50685">
    <property type="entry name" value="Barwin-like endoglucanases"/>
    <property type="match status" value="1"/>
</dbReference>
<feature type="compositionally biased region" description="Polar residues" evidence="2">
    <location>
        <begin position="408"/>
        <end position="417"/>
    </location>
</feature>
<dbReference type="EMBL" id="JBIMZQ010000017">
    <property type="protein sequence ID" value="KAL3666392.1"/>
    <property type="molecule type" value="Genomic_DNA"/>
</dbReference>
<reference evidence="5 6" key="1">
    <citation type="submission" date="2024-09" db="EMBL/GenBank/DDBJ databases">
        <title>Genome sequencing and assembly of Phytophthora oleae, isolate VK10A, causative agent of rot of olive drupes.</title>
        <authorList>
            <person name="Conti Taguali S."/>
            <person name="Riolo M."/>
            <person name="La Spada F."/>
            <person name="Cacciola S.O."/>
            <person name="Dionisio G."/>
        </authorList>
    </citation>
    <scope>NUCLEOTIDE SEQUENCE [LARGE SCALE GENOMIC DNA]</scope>
    <source>
        <strain evidence="5 6">VK10A</strain>
    </source>
</reference>
<dbReference type="InterPro" id="IPR036749">
    <property type="entry name" value="Expansin_CBD_sf"/>
</dbReference>
<feature type="compositionally biased region" description="Low complexity" evidence="2">
    <location>
        <begin position="418"/>
        <end position="427"/>
    </location>
</feature>
<dbReference type="Gene3D" id="2.60.40.760">
    <property type="entry name" value="Expansin, cellulose-binding-like domain"/>
    <property type="match status" value="1"/>
</dbReference>
<keyword evidence="1 3" id="KW-0732">Signal</keyword>
<dbReference type="Proteomes" id="UP001632037">
    <property type="component" value="Unassembled WGS sequence"/>
</dbReference>
<dbReference type="InterPro" id="IPR051477">
    <property type="entry name" value="Expansin_CellWall"/>
</dbReference>
<feature type="compositionally biased region" description="Polar residues" evidence="2">
    <location>
        <begin position="491"/>
        <end position="503"/>
    </location>
</feature>
<comment type="caution">
    <text evidence="5">The sequence shown here is derived from an EMBL/GenBank/DDBJ whole genome shotgun (WGS) entry which is preliminary data.</text>
</comment>
<sequence length="546" mass="56824">MKSTTSFALLASAATFAIADASEYFTGDGTAYTLGDTSSGNCNMMSALNFATTDYAALNNEQWSGLQNCRRCAEVSCADSRCADQTKSIVVQLLDRCPECKHGDLDLSPSVFKTLTGSDPSRYTVKWKFVDCPVAGNINYCLKGGSNNYWTAIQPTNVATKMLDGAYYYLLDGAGTSQTDLSIVSVSLTDVNGVSIADKVSLSAGSCTKGARQFPSGGSPSTPSTNTSTPTSVPTRTPKPTTVTPTVSPTTVPTVTTKTPTATTSQEQQTAAPIATTSTPKATTMAPPKTETPAATVPTQQSGSGNDGSQTVQQDTGSSVNDVTQQDPTQQAPSSSSNGGDSPEQSVEQGPTSETGDIETQTPTTAPPPSSRLREAKRSSLAWMVKPRPSRRMPPPRWCLPNPLLPPHSSQDLHLTTSSRHPNSSSRRSSKPAEQSPGQSLSVGCNTEQQSGSTSDNGDSQTPEQGTGSDALAVDHASSTVGADVDGETPGSETQNVQQTSSDVGADADSETPEQESSTSNDSDTTQQESSDVNTPSSTGTVNCPM</sequence>
<feature type="compositionally biased region" description="Polar residues" evidence="2">
    <location>
        <begin position="533"/>
        <end position="546"/>
    </location>
</feature>
<evidence type="ECO:0000256" key="2">
    <source>
        <dbReference type="SAM" id="MobiDB-lite"/>
    </source>
</evidence>
<evidence type="ECO:0000256" key="1">
    <source>
        <dbReference type="ARBA" id="ARBA00022729"/>
    </source>
</evidence>